<organism evidence="1 3">
    <name type="scientific">Cedecea neteri</name>
    <dbReference type="NCBI Taxonomy" id="158822"/>
    <lineage>
        <taxon>Bacteria</taxon>
        <taxon>Pseudomonadati</taxon>
        <taxon>Pseudomonadota</taxon>
        <taxon>Gammaproteobacteria</taxon>
        <taxon>Enterobacterales</taxon>
        <taxon>Enterobacteriaceae</taxon>
        <taxon>Cedecea</taxon>
    </lineage>
</organism>
<dbReference type="AlphaFoldDB" id="A0A291E120"/>
<protein>
    <recommendedName>
        <fullName evidence="5">Lysine-N-methylase</fullName>
    </recommendedName>
</protein>
<dbReference type="EMBL" id="UAVU01000003">
    <property type="protein sequence ID" value="SQA96873.1"/>
    <property type="molecule type" value="Genomic_DNA"/>
</dbReference>
<proteinExistence type="predicted"/>
<evidence type="ECO:0000313" key="4">
    <source>
        <dbReference type="Proteomes" id="UP000251197"/>
    </source>
</evidence>
<evidence type="ECO:0000313" key="2">
    <source>
        <dbReference type="EMBL" id="SQA96873.1"/>
    </source>
</evidence>
<sequence length="314" mass="34858">MDIIERYQPEFVLRHAALNPVCECPACRQAPEGWPYVSVNLTTQVRESLDPGCESVARELLLNPQAFVLQISQGETQGAVELTAWDEMLNQQCINLAVHPALSLEASLYALGVLLSKAQQYLADDNCDPAQLVALGEQLAQLAERGVLEQQLAMLPPIEENLIAALKAMGAMRLDLNLPLAEKMSVMLKLSELGVMSASRLSERLLELQASLQRSEWVTTQPHILRNVLLYRLYHDVFPGPGCENYGAAMFSLAQDFFQLKMLIAVGMGGEQSLAENRLTALFSAWYRWRQANPTVMQKDHSADYSLLCGLSLL</sequence>
<dbReference type="RefSeq" id="WP_061278248.1">
    <property type="nucleotide sequence ID" value="NZ_CP023525.1"/>
</dbReference>
<name>A0A291E120_9ENTR</name>
<evidence type="ECO:0000313" key="1">
    <source>
        <dbReference type="EMBL" id="ATF93770.1"/>
    </source>
</evidence>
<gene>
    <name evidence="1" type="ORF">CO704_17505</name>
    <name evidence="2" type="ORF">NCTC12120_00643</name>
</gene>
<evidence type="ECO:0008006" key="5">
    <source>
        <dbReference type="Google" id="ProtNLM"/>
    </source>
</evidence>
<reference evidence="1 3" key="1">
    <citation type="submission" date="2017-09" db="EMBL/GenBank/DDBJ databases">
        <title>FDA dAtabase for Regulatory Grade micrObial Sequences (FDA-ARGOS): Supporting development and validation of Infectious Disease Dx tests.</title>
        <authorList>
            <person name="Minogue T."/>
            <person name="Wolcott M."/>
            <person name="Wasieloski L."/>
            <person name="Aguilar W."/>
            <person name="Moore D."/>
            <person name="Tallon L."/>
            <person name="Sadzewicz L."/>
            <person name="Ott S."/>
            <person name="Zhao X."/>
            <person name="Nagaraj S."/>
            <person name="Vavikolanu K."/>
            <person name="Aluvathingal J."/>
            <person name="Nadendla S."/>
            <person name="Sichtig H."/>
        </authorList>
    </citation>
    <scope>NUCLEOTIDE SEQUENCE [LARGE SCALE GENOMIC DNA]</scope>
    <source>
        <strain evidence="1 3">FDAARGOS_392</strain>
    </source>
</reference>
<accession>A0A291E120</accession>
<dbReference type="Proteomes" id="UP000251197">
    <property type="component" value="Unassembled WGS sequence"/>
</dbReference>
<dbReference type="Proteomes" id="UP000217979">
    <property type="component" value="Chromosome"/>
</dbReference>
<evidence type="ECO:0000313" key="3">
    <source>
        <dbReference type="Proteomes" id="UP000217979"/>
    </source>
</evidence>
<reference evidence="2 4" key="2">
    <citation type="submission" date="2018-06" db="EMBL/GenBank/DDBJ databases">
        <authorList>
            <consortium name="Pathogen Informatics"/>
            <person name="Doyle S."/>
        </authorList>
    </citation>
    <scope>NUCLEOTIDE SEQUENCE [LARGE SCALE GENOMIC DNA]</scope>
    <source>
        <strain evidence="2 4">NCTC12120</strain>
    </source>
</reference>
<dbReference type="EMBL" id="CP023525">
    <property type="protein sequence ID" value="ATF93770.1"/>
    <property type="molecule type" value="Genomic_DNA"/>
</dbReference>
<dbReference type="STRING" id="158822.LH23_11015"/>